<gene>
    <name evidence="1" type="ORF">MMOR_17010</name>
</gene>
<dbReference type="KEGG" id="mmor:MMOR_17010"/>
<evidence type="ECO:0008006" key="3">
    <source>
        <dbReference type="Google" id="ProtNLM"/>
    </source>
</evidence>
<dbReference type="RefSeq" id="WP_083148960.1">
    <property type="nucleotide sequence ID" value="NZ_AP022560.1"/>
</dbReference>
<name>A0AAD1M5X1_9MYCO</name>
<dbReference type="EMBL" id="AP022560">
    <property type="protein sequence ID" value="BBX00765.1"/>
    <property type="molecule type" value="Genomic_DNA"/>
</dbReference>
<accession>A0AAD1M5X1</accession>
<evidence type="ECO:0000313" key="1">
    <source>
        <dbReference type="EMBL" id="BBX00765.1"/>
    </source>
</evidence>
<dbReference type="Proteomes" id="UP000466681">
    <property type="component" value="Chromosome"/>
</dbReference>
<evidence type="ECO:0000313" key="2">
    <source>
        <dbReference type="Proteomes" id="UP000466681"/>
    </source>
</evidence>
<dbReference type="AlphaFoldDB" id="A0AAD1M5X1"/>
<keyword evidence="2" id="KW-1185">Reference proteome</keyword>
<sequence>MGEVFIGTEAVARGTVTRHELARWHRPLYPNVYAPRWHDLSLTDRATGAWLWSKRAAIITGVAASALHGAGWVDADVAIELLYNSARPPAGIVTRNERISDDEFTWSGIPIATPARTAFDLGRFLDRGEAIARMDALMRARPFSEEEVLLLAKRYRGARGVKLLKEALTLVDGGAASPRETWLRLLYIDAHLPRPSTQIPILDRNGKVLRTVDMGWEEFMVVAEYDGEQHQTSRVQYVKDQRVIPLIESLGWIVLRVIKEDHPKDIVRRAWNAMASRGWRP</sequence>
<reference evidence="1 2" key="1">
    <citation type="journal article" date="2019" name="Emerg. Microbes Infect.">
        <title>Comprehensive subspecies identification of 175 nontuberculous mycobacteria species based on 7547 genomic profiles.</title>
        <authorList>
            <person name="Matsumoto Y."/>
            <person name="Kinjo T."/>
            <person name="Motooka D."/>
            <person name="Nabeya D."/>
            <person name="Jung N."/>
            <person name="Uechi K."/>
            <person name="Horii T."/>
            <person name="Iida T."/>
            <person name="Fujita J."/>
            <person name="Nakamura S."/>
        </authorList>
    </citation>
    <scope>NUCLEOTIDE SEQUENCE [LARGE SCALE GENOMIC DNA]</scope>
    <source>
        <strain evidence="1 2">JCM 6375</strain>
    </source>
</reference>
<proteinExistence type="predicted"/>
<organism evidence="1 2">
    <name type="scientific">Mycolicibacterium moriokaense</name>
    <dbReference type="NCBI Taxonomy" id="39691"/>
    <lineage>
        <taxon>Bacteria</taxon>
        <taxon>Bacillati</taxon>
        <taxon>Actinomycetota</taxon>
        <taxon>Actinomycetes</taxon>
        <taxon>Mycobacteriales</taxon>
        <taxon>Mycobacteriaceae</taxon>
        <taxon>Mycolicibacterium</taxon>
    </lineage>
</organism>
<protein>
    <recommendedName>
        <fullName evidence="3">Cullin, a subunit of E3 ubiquitin ligase</fullName>
    </recommendedName>
</protein>